<evidence type="ECO:0000313" key="3">
    <source>
        <dbReference type="Proteomes" id="UP000273022"/>
    </source>
</evidence>
<sequence>MTVQLGFNQRTSAFLISFILLSIALFSLPAKAKQADSPSVITLDIFSQPVSFNIPQNWKQTREDQLADMYSAEFIPNNEKMSQWSELICIQGFKNISDDLTSETFLESLASTYKEHCNGEVVFESLGDIKVNNYSGSHGLIGCTRMPNIHTISIGRPQQFVSKPQGEMGYYTALTRDSQVILLHKSMRGKVFSPNLPPLTKDNYATFVHTLFSRK</sequence>
<comment type="caution">
    <text evidence="2">The sequence shown here is derived from an EMBL/GenBank/DDBJ whole genome shotgun (WGS) entry which is preliminary data.</text>
</comment>
<evidence type="ECO:0008006" key="4">
    <source>
        <dbReference type="Google" id="ProtNLM"/>
    </source>
</evidence>
<reference evidence="2 3" key="1">
    <citation type="submission" date="2018-09" db="EMBL/GenBank/DDBJ databases">
        <title>Phylogeny of the Shewanellaceae, and recommendation for two new genera, Pseudoshewanella and Parashewanella.</title>
        <authorList>
            <person name="Wang G."/>
        </authorList>
    </citation>
    <scope>NUCLEOTIDE SEQUENCE [LARGE SCALE GENOMIC DNA]</scope>
    <source>
        <strain evidence="2 3">KCTC 22492</strain>
    </source>
</reference>
<dbReference type="AlphaFoldDB" id="A0A3A6TJU2"/>
<dbReference type="OrthoDB" id="6272315at2"/>
<dbReference type="RefSeq" id="WP_121854449.1">
    <property type="nucleotide sequence ID" value="NZ_CP037952.1"/>
</dbReference>
<proteinExistence type="predicted"/>
<dbReference type="Proteomes" id="UP000273022">
    <property type="component" value="Unassembled WGS sequence"/>
</dbReference>
<name>A0A3A6TJU2_9GAMM</name>
<gene>
    <name evidence="2" type="ORF">D5R81_15020</name>
</gene>
<evidence type="ECO:0000256" key="1">
    <source>
        <dbReference type="SAM" id="SignalP"/>
    </source>
</evidence>
<keyword evidence="3" id="KW-1185">Reference proteome</keyword>
<dbReference type="EMBL" id="QYYH01000109">
    <property type="protein sequence ID" value="RJY07883.1"/>
    <property type="molecule type" value="Genomic_DNA"/>
</dbReference>
<feature type="signal peptide" evidence="1">
    <location>
        <begin position="1"/>
        <end position="32"/>
    </location>
</feature>
<protein>
    <recommendedName>
        <fullName evidence="4">DUF1795 domain-containing protein</fullName>
    </recommendedName>
</protein>
<evidence type="ECO:0000313" key="2">
    <source>
        <dbReference type="EMBL" id="RJY07883.1"/>
    </source>
</evidence>
<accession>A0A3A6TJU2</accession>
<organism evidence="2 3">
    <name type="scientific">Parashewanella spongiae</name>
    <dbReference type="NCBI Taxonomy" id="342950"/>
    <lineage>
        <taxon>Bacteria</taxon>
        <taxon>Pseudomonadati</taxon>
        <taxon>Pseudomonadota</taxon>
        <taxon>Gammaproteobacteria</taxon>
        <taxon>Alteromonadales</taxon>
        <taxon>Shewanellaceae</taxon>
        <taxon>Parashewanella</taxon>
    </lineage>
</organism>
<feature type="chain" id="PRO_5017192875" description="DUF1795 domain-containing protein" evidence="1">
    <location>
        <begin position="33"/>
        <end position="215"/>
    </location>
</feature>
<keyword evidence="1" id="KW-0732">Signal</keyword>